<evidence type="ECO:0000313" key="2">
    <source>
        <dbReference type="EMBL" id="TPR03950.1"/>
    </source>
</evidence>
<protein>
    <submittedName>
        <fullName evidence="2">Uncharacterized protein</fullName>
    </submittedName>
</protein>
<proteinExistence type="predicted"/>
<dbReference type="Proteomes" id="UP000197666">
    <property type="component" value="Unassembled WGS sequence"/>
</dbReference>
<evidence type="ECO:0000313" key="3">
    <source>
        <dbReference type="Proteomes" id="UP000197666"/>
    </source>
</evidence>
<comment type="caution">
    <text evidence="2">The sequence shown here is derived from an EMBL/GenBank/DDBJ whole genome shotgun (WGS) entry which is preliminary data.</text>
</comment>
<organism evidence="2 3">
    <name type="scientific">Aspergillus niger</name>
    <dbReference type="NCBI Taxonomy" id="5061"/>
    <lineage>
        <taxon>Eukaryota</taxon>
        <taxon>Fungi</taxon>
        <taxon>Dikarya</taxon>
        <taxon>Ascomycota</taxon>
        <taxon>Pezizomycotina</taxon>
        <taxon>Eurotiomycetes</taxon>
        <taxon>Eurotiomycetidae</taxon>
        <taxon>Eurotiales</taxon>
        <taxon>Aspergillaceae</taxon>
        <taxon>Aspergillus</taxon>
        <taxon>Aspergillus subgen. Circumdati</taxon>
    </lineage>
</organism>
<name>A0A505HXI7_ASPNG</name>
<evidence type="ECO:0000256" key="1">
    <source>
        <dbReference type="SAM" id="MobiDB-lite"/>
    </source>
</evidence>
<accession>A0A505HXI7</accession>
<dbReference type="EMBL" id="NKJJ02000006">
    <property type="protein sequence ID" value="TPR03950.1"/>
    <property type="molecule type" value="Genomic_DNA"/>
</dbReference>
<feature type="region of interest" description="Disordered" evidence="1">
    <location>
        <begin position="27"/>
        <end position="50"/>
    </location>
</feature>
<reference evidence="3" key="1">
    <citation type="submission" date="2018-10" db="EMBL/GenBank/DDBJ databases">
        <title>FDA dAtabase for Regulatory Grade micrObial Sequences (FDA-ARGOS): Supporting development and validation of Infectious Disease Dx tests.</title>
        <authorList>
            <person name="Kerrigan L."/>
            <person name="Tallon L."/>
            <person name="Sadzewicz L."/>
            <person name="Sengamalay N."/>
            <person name="Ott S."/>
            <person name="Godinez A."/>
            <person name="Nagaraj S."/>
            <person name="Vavikolanu K."/>
            <person name="Nadendla S."/>
            <person name="George J."/>
            <person name="Sichtig H."/>
        </authorList>
    </citation>
    <scope>NUCLEOTIDE SEQUENCE [LARGE SCALE GENOMIC DNA]</scope>
    <source>
        <strain evidence="3">FDAARGOS_311</strain>
    </source>
</reference>
<gene>
    <name evidence="2" type="ORF">CAN33_002695</name>
</gene>
<dbReference type="AlphaFoldDB" id="A0A505HXI7"/>
<sequence>MAHGAVAFSLPMAKDAASQVVNIYGSNGTYTTSAGQPPSPQQLVDGTTAR</sequence>